<accession>A0A448KDI2</accession>
<reference evidence="4 5" key="1">
    <citation type="submission" date="2018-12" db="EMBL/GenBank/DDBJ databases">
        <authorList>
            <consortium name="Pathogen Informatics"/>
        </authorList>
    </citation>
    <scope>NUCLEOTIDE SEQUENCE [LARGE SCALE GENOMIC DNA]</scope>
    <source>
        <strain evidence="4 5">NCTC11923</strain>
    </source>
</reference>
<evidence type="ECO:0000313" key="5">
    <source>
        <dbReference type="Proteomes" id="UP000276899"/>
    </source>
</evidence>
<dbReference type="RefSeq" id="WP_026427668.1">
    <property type="nucleotide sequence ID" value="NZ_CBCRWE010000058.1"/>
</dbReference>
<dbReference type="AlphaFoldDB" id="A0A448KDI2"/>
<evidence type="ECO:0000259" key="3">
    <source>
        <dbReference type="Pfam" id="PF22845"/>
    </source>
</evidence>
<keyword evidence="5" id="KW-1185">Reference proteome</keyword>
<feature type="domain" description="DUF3097" evidence="3">
    <location>
        <begin position="115"/>
        <end position="176"/>
    </location>
</feature>
<feature type="compositionally biased region" description="Low complexity" evidence="1">
    <location>
        <begin position="74"/>
        <end position="85"/>
    </location>
</feature>
<gene>
    <name evidence="4" type="ORF">NCTC11923_01647</name>
</gene>
<dbReference type="Pfam" id="PF11296">
    <property type="entry name" value="DUF3097_C"/>
    <property type="match status" value="1"/>
</dbReference>
<feature type="region of interest" description="Disordered" evidence="1">
    <location>
        <begin position="175"/>
        <end position="197"/>
    </location>
</feature>
<dbReference type="Proteomes" id="UP000276899">
    <property type="component" value="Chromosome"/>
</dbReference>
<dbReference type="KEGG" id="asla:NCTC11923_01647"/>
<sequence>MPRVNTAPYRTPVPGSTAARRAALRARAEAERAELAGRAEPSGQAGSSDGALSGARPSAGRQAGARGAAKRRAAAPTATTPARRPSSSDRYGGDVLAADPHRVGPGAIRPESVPVPVSRGLVVEDRETGFVGAAVAVEKSGGQHVVVLEDRHGTRRAFPLGPGFWIEGRPVILQPPVPRKRPPSGPRSASGRKLTASGSYAVEGERARVARASRIWVEGRHDAELVEKVWGDDLRHEGVVVLMLDGVDNLRAVLEDFSPSPERRAGVLVDHLVAGSKESRIAQEVRDMPGGDNVLVLGHPYVDVWQAVKPERVGLERWPEVPRGTDIKHGTLEALGWPHADQADVARGWQRILATVRTYKDLEPSLLGRMEELIDFVTAPGTA</sequence>
<evidence type="ECO:0000256" key="1">
    <source>
        <dbReference type="SAM" id="MobiDB-lite"/>
    </source>
</evidence>
<dbReference type="InterPro" id="IPR053883">
    <property type="entry name" value="DUF3097_N"/>
</dbReference>
<evidence type="ECO:0000259" key="2">
    <source>
        <dbReference type="Pfam" id="PF11296"/>
    </source>
</evidence>
<feature type="region of interest" description="Disordered" evidence="1">
    <location>
        <begin position="1"/>
        <end position="111"/>
    </location>
</feature>
<dbReference type="EMBL" id="LR134363">
    <property type="protein sequence ID" value="VEG74995.1"/>
    <property type="molecule type" value="Genomic_DNA"/>
</dbReference>
<evidence type="ECO:0000313" key="4">
    <source>
        <dbReference type="EMBL" id="VEG74995.1"/>
    </source>
</evidence>
<name>A0A448KDI2_9ACTO</name>
<dbReference type="Pfam" id="PF22845">
    <property type="entry name" value="DUF3097_N"/>
    <property type="match status" value="1"/>
</dbReference>
<dbReference type="InterPro" id="IPR021447">
    <property type="entry name" value="DUF3097_C"/>
</dbReference>
<proteinExistence type="predicted"/>
<organism evidence="4 5">
    <name type="scientific">Actinomyces slackii</name>
    <dbReference type="NCBI Taxonomy" id="52774"/>
    <lineage>
        <taxon>Bacteria</taxon>
        <taxon>Bacillati</taxon>
        <taxon>Actinomycetota</taxon>
        <taxon>Actinomycetes</taxon>
        <taxon>Actinomycetales</taxon>
        <taxon>Actinomycetaceae</taxon>
        <taxon>Actinomyces</taxon>
    </lineage>
</organism>
<dbReference type="STRING" id="1278298.GCA_000428685_00657"/>
<feature type="domain" description="DUF3097" evidence="2">
    <location>
        <begin position="213"/>
        <end position="378"/>
    </location>
</feature>
<feature type="compositionally biased region" description="Low complexity" evidence="1">
    <location>
        <begin position="53"/>
        <end position="67"/>
    </location>
</feature>
<feature type="compositionally biased region" description="Basic and acidic residues" evidence="1">
    <location>
        <begin position="26"/>
        <end position="37"/>
    </location>
</feature>
<protein>
    <submittedName>
        <fullName evidence="4">Protein of uncharacterized function (DUF3097)</fullName>
    </submittedName>
</protein>